<organism evidence="1 2">
    <name type="scientific">Dactylosporangium roseum</name>
    <dbReference type="NCBI Taxonomy" id="47989"/>
    <lineage>
        <taxon>Bacteria</taxon>
        <taxon>Bacillati</taxon>
        <taxon>Actinomycetota</taxon>
        <taxon>Actinomycetes</taxon>
        <taxon>Micromonosporales</taxon>
        <taxon>Micromonosporaceae</taxon>
        <taxon>Dactylosporangium</taxon>
    </lineage>
</organism>
<keyword evidence="2" id="KW-1185">Reference proteome</keyword>
<name>A0ABY5Z864_9ACTN</name>
<evidence type="ECO:0000313" key="1">
    <source>
        <dbReference type="EMBL" id="UWZ37834.1"/>
    </source>
</evidence>
<reference evidence="1" key="1">
    <citation type="submission" date="2021-04" db="EMBL/GenBank/DDBJ databases">
        <title>Biosynthetic gene clusters of Dactylosporangioum roseum.</title>
        <authorList>
            <person name="Hartkoorn R.C."/>
            <person name="Beaudoing E."/>
            <person name="Hot D."/>
            <person name="Moureu S."/>
        </authorList>
    </citation>
    <scope>NUCLEOTIDE SEQUENCE</scope>
    <source>
        <strain evidence="1">NRRL B-16295</strain>
    </source>
</reference>
<dbReference type="EMBL" id="CP073721">
    <property type="protein sequence ID" value="UWZ37834.1"/>
    <property type="molecule type" value="Genomic_DNA"/>
</dbReference>
<dbReference type="RefSeq" id="WP_260727197.1">
    <property type="nucleotide sequence ID" value="NZ_BAAABS010000033.1"/>
</dbReference>
<evidence type="ECO:0000313" key="2">
    <source>
        <dbReference type="Proteomes" id="UP001058271"/>
    </source>
</evidence>
<dbReference type="Proteomes" id="UP001058271">
    <property type="component" value="Chromosome"/>
</dbReference>
<sequence>MELVTFEALLKERVEATGQVEVRTFMELSVPFLYGLVIKVDGGAVAFRLTKGSGTGDPPATGEEQAAHDANVARLDPKATMPRLQHTPERVQKASGLIRDVLAADLPAGAVGVEGRADGRELPGVKVVFKTGSEIYVVPVG</sequence>
<protein>
    <submittedName>
        <fullName evidence="1">Uncharacterized protein</fullName>
    </submittedName>
</protein>
<accession>A0ABY5Z864</accession>
<proteinExistence type="predicted"/>
<gene>
    <name evidence="1" type="ORF">Drose_06050</name>
</gene>